<evidence type="ECO:0000313" key="4">
    <source>
        <dbReference type="Proteomes" id="UP000249363"/>
    </source>
</evidence>
<feature type="chain" id="PRO_5016999356" evidence="2">
    <location>
        <begin position="23"/>
        <end position="135"/>
    </location>
</feature>
<dbReference type="RefSeq" id="XP_040729074.1">
    <property type="nucleotide sequence ID" value="XM_040878192.1"/>
</dbReference>
<name>A0A364KLZ1_TALAM</name>
<accession>A0A364KLZ1</accession>
<feature type="compositionally biased region" description="Basic and acidic residues" evidence="1">
    <location>
        <begin position="40"/>
        <end position="53"/>
    </location>
</feature>
<reference evidence="3 4" key="1">
    <citation type="journal article" date="2017" name="Biotechnol. Biofuels">
        <title>Differential beta-glucosidase expression as a function of carbon source availability in Talaromyces amestolkiae: a genomic and proteomic approach.</title>
        <authorList>
            <person name="de Eugenio L.I."/>
            <person name="Mendez-Liter J.A."/>
            <person name="Nieto-Dominguez M."/>
            <person name="Alonso L."/>
            <person name="Gil-Munoz J."/>
            <person name="Barriuso J."/>
            <person name="Prieto A."/>
            <person name="Martinez M.J."/>
        </authorList>
    </citation>
    <scope>NUCLEOTIDE SEQUENCE [LARGE SCALE GENOMIC DNA]</scope>
    <source>
        <strain evidence="3 4">CIB</strain>
    </source>
</reference>
<dbReference type="Proteomes" id="UP000249363">
    <property type="component" value="Unassembled WGS sequence"/>
</dbReference>
<proteinExistence type="predicted"/>
<evidence type="ECO:0000256" key="1">
    <source>
        <dbReference type="SAM" id="MobiDB-lite"/>
    </source>
</evidence>
<organism evidence="3 4">
    <name type="scientific">Talaromyces amestolkiae</name>
    <dbReference type="NCBI Taxonomy" id="1196081"/>
    <lineage>
        <taxon>Eukaryota</taxon>
        <taxon>Fungi</taxon>
        <taxon>Dikarya</taxon>
        <taxon>Ascomycota</taxon>
        <taxon>Pezizomycotina</taxon>
        <taxon>Eurotiomycetes</taxon>
        <taxon>Eurotiomycetidae</taxon>
        <taxon>Eurotiales</taxon>
        <taxon>Trichocomaceae</taxon>
        <taxon>Talaromyces</taxon>
        <taxon>Talaromyces sect. Talaromyces</taxon>
    </lineage>
</organism>
<keyword evidence="2" id="KW-0732">Signal</keyword>
<dbReference type="GeneID" id="63789786"/>
<dbReference type="AlphaFoldDB" id="A0A364KLZ1"/>
<evidence type="ECO:0000313" key="3">
    <source>
        <dbReference type="EMBL" id="RAO64557.1"/>
    </source>
</evidence>
<dbReference type="EMBL" id="MIKG01000001">
    <property type="protein sequence ID" value="RAO64557.1"/>
    <property type="molecule type" value="Genomic_DNA"/>
</dbReference>
<feature type="region of interest" description="Disordered" evidence="1">
    <location>
        <begin position="26"/>
        <end position="99"/>
    </location>
</feature>
<gene>
    <name evidence="3" type="ORF">BHQ10_000569</name>
</gene>
<protein>
    <submittedName>
        <fullName evidence="3">Uncharacterized protein</fullName>
    </submittedName>
</protein>
<sequence length="135" mass="14689">MLTKTIVATLLAIAAVALPTKTARDSVTTPDWILSPQPIDENHRPGDAVKRDPNSLVHFYIPGAPAGDAEETAGPDDAPVKRDPNSPVNFWIPDAPTSGAEETADLDKRFYIYHRPPTPGAETVEKRHDIDVIPF</sequence>
<dbReference type="OrthoDB" id="4227556at2759"/>
<comment type="caution">
    <text evidence="3">The sequence shown here is derived from an EMBL/GenBank/DDBJ whole genome shotgun (WGS) entry which is preliminary data.</text>
</comment>
<keyword evidence="4" id="KW-1185">Reference proteome</keyword>
<evidence type="ECO:0000256" key="2">
    <source>
        <dbReference type="SAM" id="SignalP"/>
    </source>
</evidence>
<feature type="signal peptide" evidence="2">
    <location>
        <begin position="1"/>
        <end position="22"/>
    </location>
</feature>